<dbReference type="AlphaFoldDB" id="A0A0R2NDB9"/>
<reference evidence="1 2" key="1">
    <citation type="journal article" date="2015" name="Genome Announc.">
        <title>Expanding the biotechnology potential of lactobacilli through comparative genomics of 213 strains and associated genera.</title>
        <authorList>
            <person name="Sun Z."/>
            <person name="Harris H.M."/>
            <person name="McCann A."/>
            <person name="Guo C."/>
            <person name="Argimon S."/>
            <person name="Zhang W."/>
            <person name="Yang X."/>
            <person name="Jeffery I.B."/>
            <person name="Cooney J.C."/>
            <person name="Kagawa T.F."/>
            <person name="Liu W."/>
            <person name="Song Y."/>
            <person name="Salvetti E."/>
            <person name="Wrobel A."/>
            <person name="Rasinkangas P."/>
            <person name="Parkhill J."/>
            <person name="Rea M.C."/>
            <person name="O'Sullivan O."/>
            <person name="Ritari J."/>
            <person name="Douillard F.P."/>
            <person name="Paul Ross R."/>
            <person name="Yang R."/>
            <person name="Briner A.E."/>
            <person name="Felis G.E."/>
            <person name="de Vos W.M."/>
            <person name="Barrangou R."/>
            <person name="Klaenhammer T.R."/>
            <person name="Caufield P.W."/>
            <person name="Cui Y."/>
            <person name="Zhang H."/>
            <person name="O'Toole P.W."/>
        </authorList>
    </citation>
    <scope>NUCLEOTIDE SEQUENCE [LARGE SCALE GENOMIC DNA]</scope>
    <source>
        <strain evidence="1 2">DSM 21115</strain>
    </source>
</reference>
<gene>
    <name evidence="1" type="ORF">DY78_GL002060</name>
</gene>
<keyword evidence="2" id="KW-1185">Reference proteome</keyword>
<accession>A0A0R2NDB9</accession>
<proteinExistence type="predicted"/>
<evidence type="ECO:0000313" key="1">
    <source>
        <dbReference type="EMBL" id="KRO22539.1"/>
    </source>
</evidence>
<comment type="caution">
    <text evidence="1">The sequence shown here is derived from an EMBL/GenBank/DDBJ whole genome shotgun (WGS) entry which is preliminary data.</text>
</comment>
<dbReference type="Proteomes" id="UP000050920">
    <property type="component" value="Unassembled WGS sequence"/>
</dbReference>
<dbReference type="EMBL" id="AYGX02000175">
    <property type="protein sequence ID" value="KRO22539.1"/>
    <property type="molecule type" value="Genomic_DNA"/>
</dbReference>
<protein>
    <submittedName>
        <fullName evidence="1">Uncharacterized protein</fullName>
    </submittedName>
</protein>
<organism evidence="1 2">
    <name type="scientific">Lactiplantibacillus fabifermentans DSM 21115</name>
    <dbReference type="NCBI Taxonomy" id="1413187"/>
    <lineage>
        <taxon>Bacteria</taxon>
        <taxon>Bacillati</taxon>
        <taxon>Bacillota</taxon>
        <taxon>Bacilli</taxon>
        <taxon>Lactobacillales</taxon>
        <taxon>Lactobacillaceae</taxon>
        <taxon>Lactiplantibacillus</taxon>
    </lineage>
</organism>
<evidence type="ECO:0000313" key="2">
    <source>
        <dbReference type="Proteomes" id="UP000050920"/>
    </source>
</evidence>
<name>A0A0R2NDB9_9LACO</name>
<sequence length="233" mass="25958">MELWRRHKYSIINCVLPLNYARVKAQGELLLGYELDYFIPYFKNWVCSSPELFIESGVVSKASFSDIPCCVLYNTGETPYLFKNPVSVCSSIEIDELFSLVEDSRSTDELAATDELDAFCEAELACATLVELALATLIEAALLLDSETFFLLSESALLSELAFFLDSNLAEAFFLAATLFEADSLFCCDDLVLLQAPSVKDANTRALKINFFFILISFQINVSPNPISITLLL</sequence>